<dbReference type="Gene3D" id="2.170.15.10">
    <property type="entry name" value="Proaerolysin, chain A, domain 3"/>
    <property type="match status" value="1"/>
</dbReference>
<dbReference type="Proteomes" id="UP001217089">
    <property type="component" value="Unassembled WGS sequence"/>
</dbReference>
<sequence>MTAVMKWKQEIKLRMLCSCGDYDEARDSGPIINLDKLLMDYAWKELKRDARWYEDPLLRRSDYNIEIPWNFYEFEHKTVRFVPRQYPGCSSHGFKEKKQVELFSTDYKNNTSKEQLYNLKTQRQTLATTYISFQRGFTVNNEANFKLEIPEYIGHCGVTASADGHLRVTKWQGETFHEYLTWQVDSDITVDPFHVTNVKLVVTEDEFVADFEVKSTLLMPTGEAPIIVKRKRDNHIHAVLLLSDLSEVFSEIAYPGIKLIKTIDEYMKSNYIIELSTVGSLESVRWRDQRIYIESNPIGSSETEPSECHYDVPIYSKDIYSRVIKHATKDTPQIPNNDSGTSLAFKHDVTAHKPDVSAHKPDVSAYKPDISAHKPEGTAYKHDLPAYKSDVASYKHEVPAYKPDVTTHKFDITVCKSDAKEKKVSVIPTIITEKADDTYAITKPKEKEKEKDKGELATIAHPPLRHAPKLHETQKDKKVIEDIPPFYKSTSFDMPLQPIRELSLEDKQKSSEDDAETVGTPDSSDSKKFSKVTSV</sequence>
<proteinExistence type="predicted"/>
<protein>
    <submittedName>
        <fullName evidence="2">Uncharacterized protein</fullName>
    </submittedName>
</protein>
<dbReference type="CDD" id="cd20237">
    <property type="entry name" value="PFM_LIN24-like"/>
    <property type="match status" value="1"/>
</dbReference>
<evidence type="ECO:0000313" key="3">
    <source>
        <dbReference type="Proteomes" id="UP001217089"/>
    </source>
</evidence>
<reference evidence="2 3" key="1">
    <citation type="submission" date="2022-12" db="EMBL/GenBank/DDBJ databases">
        <title>Chromosome-level genome of Tegillarca granosa.</title>
        <authorList>
            <person name="Kim J."/>
        </authorList>
    </citation>
    <scope>NUCLEOTIDE SEQUENCE [LARGE SCALE GENOMIC DNA]</scope>
    <source>
        <strain evidence="2">Teg-2019</strain>
        <tissue evidence="2">Adductor muscle</tissue>
    </source>
</reference>
<organism evidence="2 3">
    <name type="scientific">Tegillarca granosa</name>
    <name type="common">Malaysian cockle</name>
    <name type="synonym">Anadara granosa</name>
    <dbReference type="NCBI Taxonomy" id="220873"/>
    <lineage>
        <taxon>Eukaryota</taxon>
        <taxon>Metazoa</taxon>
        <taxon>Spiralia</taxon>
        <taxon>Lophotrochozoa</taxon>
        <taxon>Mollusca</taxon>
        <taxon>Bivalvia</taxon>
        <taxon>Autobranchia</taxon>
        <taxon>Pteriomorphia</taxon>
        <taxon>Arcoida</taxon>
        <taxon>Arcoidea</taxon>
        <taxon>Arcidae</taxon>
        <taxon>Tegillarca</taxon>
    </lineage>
</organism>
<comment type="caution">
    <text evidence="2">The sequence shown here is derived from an EMBL/GenBank/DDBJ whole genome shotgun (WGS) entry which is preliminary data.</text>
</comment>
<dbReference type="EMBL" id="JARBDR010000640">
    <property type="protein sequence ID" value="KAJ8310596.1"/>
    <property type="molecule type" value="Genomic_DNA"/>
</dbReference>
<accession>A0ABQ9EZL8</accession>
<dbReference type="PANTHER" id="PTHR39369:SF6">
    <property type="entry name" value="LIN-24 (TWENTY-FOUR) LIKE"/>
    <property type="match status" value="1"/>
</dbReference>
<dbReference type="PANTHER" id="PTHR39369">
    <property type="entry name" value="LIN-24 (TWENTY-FOUR) LIKE"/>
    <property type="match status" value="1"/>
</dbReference>
<dbReference type="SUPFAM" id="SSF56973">
    <property type="entry name" value="Aerolisin/ETX pore-forming domain"/>
    <property type="match status" value="1"/>
</dbReference>
<gene>
    <name evidence="2" type="ORF">KUTeg_012461</name>
</gene>
<name>A0ABQ9EZL8_TEGGR</name>
<keyword evidence="3" id="KW-1185">Reference proteome</keyword>
<evidence type="ECO:0000256" key="1">
    <source>
        <dbReference type="SAM" id="MobiDB-lite"/>
    </source>
</evidence>
<feature type="region of interest" description="Disordered" evidence="1">
    <location>
        <begin position="487"/>
        <end position="535"/>
    </location>
</feature>
<feature type="compositionally biased region" description="Basic and acidic residues" evidence="1">
    <location>
        <begin position="502"/>
        <end position="512"/>
    </location>
</feature>
<evidence type="ECO:0000313" key="2">
    <source>
        <dbReference type="EMBL" id="KAJ8310596.1"/>
    </source>
</evidence>